<feature type="compositionally biased region" description="Pro residues" evidence="3">
    <location>
        <begin position="64"/>
        <end position="94"/>
    </location>
</feature>
<dbReference type="GO" id="GO:0005507">
    <property type="term" value="F:copper ion binding"/>
    <property type="evidence" value="ECO:0007669"/>
    <property type="project" value="InterPro"/>
</dbReference>
<dbReference type="PANTHER" id="PTHR36507:SF1">
    <property type="entry name" value="BLL1555 PROTEIN"/>
    <property type="match status" value="1"/>
</dbReference>
<sequence length="329" mass="36432">MTNSLEYLMSSVDPKYAAIILIPLLLVGGYVFLGFNEQNEMSNDVVIEEPESVMEDVVAEPEPVPEPVVEPVPEPVVEPVPEPVVEPEPVPEPVVEPEPEPDMANPPPPSAPTIVSISSLDVETNTVSVSVNIDGEFDHWHIDLDNQLSESGMAGGIMVTNSFSYKFEDVQPGEHTVYVGAVDSSHSLIGEQVSQTFTVAELVVEEPALECEFGFEKVEVDMVESCDIIVIREDVFMEINGLFEFKLLKIQKGVTVTWKTTEENLGAGGDVNFHQVKEVNPDKPEEELFDSGQLILNKKWSYTFNEVGEFEYICPPHPWMVGKIIVVDE</sequence>
<organism evidence="6">
    <name type="scientific">uncultured marine thaumarchaeote AD1000_11_E10</name>
    <dbReference type="NCBI Taxonomy" id="1455890"/>
    <lineage>
        <taxon>Archaea</taxon>
        <taxon>Nitrososphaerota</taxon>
        <taxon>environmental samples</taxon>
    </lineage>
</organism>
<dbReference type="GO" id="GO:0009055">
    <property type="term" value="F:electron transfer activity"/>
    <property type="evidence" value="ECO:0007669"/>
    <property type="project" value="InterPro"/>
</dbReference>
<evidence type="ECO:0000256" key="4">
    <source>
        <dbReference type="SAM" id="Phobius"/>
    </source>
</evidence>
<dbReference type="InterPro" id="IPR000923">
    <property type="entry name" value="BlueCu_1"/>
</dbReference>
<dbReference type="InterPro" id="IPR008972">
    <property type="entry name" value="Cupredoxin"/>
</dbReference>
<dbReference type="Pfam" id="PF00127">
    <property type="entry name" value="Copper-bind"/>
    <property type="match status" value="1"/>
</dbReference>
<evidence type="ECO:0000259" key="5">
    <source>
        <dbReference type="Pfam" id="PF00127"/>
    </source>
</evidence>
<feature type="domain" description="Blue (type 1) copper" evidence="5">
    <location>
        <begin position="243"/>
        <end position="326"/>
    </location>
</feature>
<keyword evidence="1" id="KW-0479">Metal-binding</keyword>
<dbReference type="SUPFAM" id="SSF49503">
    <property type="entry name" value="Cupredoxins"/>
    <property type="match status" value="1"/>
</dbReference>
<accession>A0A075FP48</accession>
<evidence type="ECO:0000256" key="1">
    <source>
        <dbReference type="ARBA" id="ARBA00022723"/>
    </source>
</evidence>
<keyword evidence="4" id="KW-0812">Transmembrane</keyword>
<protein>
    <recommendedName>
        <fullName evidence="5">Blue (type 1) copper domain-containing protein</fullName>
    </recommendedName>
</protein>
<keyword evidence="4" id="KW-0472">Membrane</keyword>
<evidence type="ECO:0000256" key="2">
    <source>
        <dbReference type="ARBA" id="ARBA00023008"/>
    </source>
</evidence>
<keyword evidence="2" id="KW-0186">Copper</keyword>
<proteinExistence type="predicted"/>
<evidence type="ECO:0000256" key="3">
    <source>
        <dbReference type="SAM" id="MobiDB-lite"/>
    </source>
</evidence>
<name>A0A075FP48_9ARCH</name>
<dbReference type="InterPro" id="IPR052721">
    <property type="entry name" value="ET_Amicyanin"/>
</dbReference>
<feature type="region of interest" description="Disordered" evidence="3">
    <location>
        <begin position="64"/>
        <end position="107"/>
    </location>
</feature>
<evidence type="ECO:0000313" key="6">
    <source>
        <dbReference type="EMBL" id="AIE91447.1"/>
    </source>
</evidence>
<dbReference type="Gene3D" id="2.60.40.420">
    <property type="entry name" value="Cupredoxins - blue copper proteins"/>
    <property type="match status" value="1"/>
</dbReference>
<dbReference type="PANTHER" id="PTHR36507">
    <property type="entry name" value="BLL1555 PROTEIN"/>
    <property type="match status" value="1"/>
</dbReference>
<feature type="transmembrane region" description="Helical" evidence="4">
    <location>
        <begin position="16"/>
        <end position="35"/>
    </location>
</feature>
<keyword evidence="4" id="KW-1133">Transmembrane helix</keyword>
<dbReference type="EMBL" id="KF900338">
    <property type="protein sequence ID" value="AIE91447.1"/>
    <property type="molecule type" value="Genomic_DNA"/>
</dbReference>
<dbReference type="AlphaFoldDB" id="A0A075FP48"/>
<reference evidence="6" key="1">
    <citation type="journal article" date="2014" name="Genome Biol. Evol.">
        <title>Pangenome evidence for extensive interdomain horizontal transfer affecting lineage core and shell genes in uncultured planktonic thaumarchaeota and euryarchaeota.</title>
        <authorList>
            <person name="Deschamps P."/>
            <person name="Zivanovic Y."/>
            <person name="Moreira D."/>
            <person name="Rodriguez-Valera F."/>
            <person name="Lopez-Garcia P."/>
        </authorList>
    </citation>
    <scope>NUCLEOTIDE SEQUENCE</scope>
</reference>